<dbReference type="PANTHER" id="PTHR47055">
    <property type="entry name" value="DDE_TNP_1_7 DOMAIN-CONTAINING PROTEIN"/>
    <property type="match status" value="1"/>
</dbReference>
<protein>
    <submittedName>
        <fullName evidence="2">Transposase IS4</fullName>
    </submittedName>
</protein>
<keyword evidence="3" id="KW-1185">Reference proteome</keyword>
<dbReference type="Pfam" id="PF13843">
    <property type="entry name" value="DDE_Tnp_1_7"/>
    <property type="match status" value="1"/>
</dbReference>
<evidence type="ECO:0000259" key="1">
    <source>
        <dbReference type="Pfam" id="PF13843"/>
    </source>
</evidence>
<proteinExistence type="predicted"/>
<dbReference type="InterPro" id="IPR052638">
    <property type="entry name" value="PiggyBac_TE-derived"/>
</dbReference>
<dbReference type="GO" id="GO:0043565">
    <property type="term" value="F:sequence-specific DNA binding"/>
    <property type="evidence" value="ECO:0007669"/>
    <property type="project" value="TreeGrafter"/>
</dbReference>
<accession>A0AAW1NAC1</accession>
<reference evidence="2 3" key="1">
    <citation type="journal article" date="2024" name="BMC Genomics">
        <title>De novo assembly and annotation of Popillia japonica's genome with initial clues to its potential as an invasive pest.</title>
        <authorList>
            <person name="Cucini C."/>
            <person name="Boschi S."/>
            <person name="Funari R."/>
            <person name="Cardaioli E."/>
            <person name="Iannotti N."/>
            <person name="Marturano G."/>
            <person name="Paoli F."/>
            <person name="Bruttini M."/>
            <person name="Carapelli A."/>
            <person name="Frati F."/>
            <person name="Nardi F."/>
        </authorList>
    </citation>
    <scope>NUCLEOTIDE SEQUENCE [LARGE SCALE GENOMIC DNA]</scope>
    <source>
        <strain evidence="2">DMR45628</strain>
    </source>
</reference>
<dbReference type="AlphaFoldDB" id="A0AAW1NAC1"/>
<comment type="caution">
    <text evidence="2">The sequence shown here is derived from an EMBL/GenBank/DDBJ whole genome shotgun (WGS) entry which is preliminary data.</text>
</comment>
<organism evidence="2 3">
    <name type="scientific">Popillia japonica</name>
    <name type="common">Japanese beetle</name>
    <dbReference type="NCBI Taxonomy" id="7064"/>
    <lineage>
        <taxon>Eukaryota</taxon>
        <taxon>Metazoa</taxon>
        <taxon>Ecdysozoa</taxon>
        <taxon>Arthropoda</taxon>
        <taxon>Hexapoda</taxon>
        <taxon>Insecta</taxon>
        <taxon>Pterygota</taxon>
        <taxon>Neoptera</taxon>
        <taxon>Endopterygota</taxon>
        <taxon>Coleoptera</taxon>
        <taxon>Polyphaga</taxon>
        <taxon>Scarabaeiformia</taxon>
        <taxon>Scarabaeidae</taxon>
        <taxon>Rutelinae</taxon>
        <taxon>Popillia</taxon>
    </lineage>
</organism>
<name>A0AAW1NAC1_POPJA</name>
<evidence type="ECO:0000313" key="2">
    <source>
        <dbReference type="EMBL" id="KAK9754807.1"/>
    </source>
</evidence>
<dbReference type="InterPro" id="IPR029526">
    <property type="entry name" value="PGBD"/>
</dbReference>
<sequence>MISISIPRVRDTDLGDLYKALSHLFMYKDIRHKGVSNYTVDELLTSLEEDDGFPLEGNDIEIAALPLTNACSLTNEDSGGEDAACIENLPGSQLRARAELFGRALDAQDNTENENTEKVRPLFTLIKQKFQDFAPVIEEHSVDESMISYFGRHGCKQFIKGKPIRYVFKMWMGTTSSPKCNGYCVWMKLYQGASTRISNKYKPFGRGPSVVLQRGTKGTEMNKKPRGTYDFKSTYSKISIVKWNDNSLVNVITNCV</sequence>
<dbReference type="EMBL" id="JASPKY010000005">
    <property type="protein sequence ID" value="KAK9754807.1"/>
    <property type="molecule type" value="Genomic_DNA"/>
</dbReference>
<dbReference type="Proteomes" id="UP001458880">
    <property type="component" value="Unassembled WGS sequence"/>
</dbReference>
<evidence type="ECO:0000313" key="3">
    <source>
        <dbReference type="Proteomes" id="UP001458880"/>
    </source>
</evidence>
<feature type="domain" description="PiggyBac transposable element-derived protein" evidence="1">
    <location>
        <begin position="108"/>
        <end position="197"/>
    </location>
</feature>
<gene>
    <name evidence="2" type="ORF">QE152_g952</name>
</gene>
<dbReference type="PANTHER" id="PTHR47055:SF3">
    <property type="entry name" value="PHORBOL-ESTER_DAG-TYPE DOMAIN-CONTAINING PROTEIN"/>
    <property type="match status" value="1"/>
</dbReference>